<keyword evidence="1" id="KW-0812">Transmembrane</keyword>
<name>A0A2J7TE50_METSI</name>
<feature type="transmembrane region" description="Helical" evidence="1">
    <location>
        <begin position="47"/>
        <end position="70"/>
    </location>
</feature>
<accession>A0A2J7TE50</accession>
<feature type="transmembrane region" description="Helical" evidence="1">
    <location>
        <begin position="183"/>
        <end position="202"/>
    </location>
</feature>
<proteinExistence type="predicted"/>
<keyword evidence="1" id="KW-1133">Transmembrane helix</keyword>
<feature type="transmembrane region" description="Helical" evidence="1">
    <location>
        <begin position="106"/>
        <end position="123"/>
    </location>
</feature>
<dbReference type="EMBL" id="PDZR01000020">
    <property type="protein sequence ID" value="PNG25045.1"/>
    <property type="molecule type" value="Genomic_DNA"/>
</dbReference>
<dbReference type="Proteomes" id="UP000236286">
    <property type="component" value="Unassembled WGS sequence"/>
</dbReference>
<sequence>MRLAAPRRQPAIPRSRRLLFLFPLRRSLLRPANLSQKERMIWRLSRSFAIGGFIFVLLLSALWGSFALWFQLPLEVAAKAGVIALFNLLAALTIAGTFWRRARRAFIAYGAAYLALILWWGTIHPTNDRDFAPPVAHGATGVLRGDVLTMQNVRNFSWRSASDFSENWEERSYKLSDLTSADFYLVYFMGPLIAHSMVSFGFKDGRHLLFSIEIRPERGEAFSAIAGFFKRYELVFLAGDERDYLFLRKAQDEDTRLYRLAVTPEQARALLLQYVREANRLELHPQFYNTLTANCTTTIFVLIRSIFPYFPLDWRVLLNGFLPSFAYQHGLVDTRIPLDELIRRAAVSDRIKMGLSEVAFGQRLRENVPDPNAPLRP</sequence>
<comment type="caution">
    <text evidence="3">The sequence shown here is derived from an EMBL/GenBank/DDBJ whole genome shotgun (WGS) entry which is preliminary data.</text>
</comment>
<evidence type="ECO:0000313" key="4">
    <source>
        <dbReference type="Proteomes" id="UP000236286"/>
    </source>
</evidence>
<evidence type="ECO:0000256" key="1">
    <source>
        <dbReference type="SAM" id="Phobius"/>
    </source>
</evidence>
<evidence type="ECO:0000259" key="2">
    <source>
        <dbReference type="Pfam" id="PF13387"/>
    </source>
</evidence>
<dbReference type="AlphaFoldDB" id="A0A2J7TE50"/>
<reference evidence="3 4" key="1">
    <citation type="submission" date="2017-10" db="EMBL/GenBank/DDBJ databases">
        <title>Genome announcement of Methylocella silvestris TVC from permafrost.</title>
        <authorList>
            <person name="Wang J."/>
            <person name="Geng K."/>
            <person name="Ul-Haque F."/>
            <person name="Crombie A.T."/>
            <person name="Street L.E."/>
            <person name="Wookey P.A."/>
            <person name="Murrell J.C."/>
            <person name="Pratscher J."/>
        </authorList>
    </citation>
    <scope>NUCLEOTIDE SEQUENCE [LARGE SCALE GENOMIC DNA]</scope>
    <source>
        <strain evidence="3 4">TVC</strain>
    </source>
</reference>
<dbReference type="InterPro" id="IPR025178">
    <property type="entry name" value="Lnb_N"/>
</dbReference>
<protein>
    <recommendedName>
        <fullName evidence="2">Lnb N-terminal periplasmic domain-containing protein</fullName>
    </recommendedName>
</protein>
<gene>
    <name evidence="3" type="ORF">CR492_15460</name>
</gene>
<feature type="transmembrane region" description="Helical" evidence="1">
    <location>
        <begin position="76"/>
        <end position="99"/>
    </location>
</feature>
<dbReference type="Pfam" id="PF13387">
    <property type="entry name" value="Lnb_N"/>
    <property type="match status" value="1"/>
</dbReference>
<evidence type="ECO:0000313" key="3">
    <source>
        <dbReference type="EMBL" id="PNG25045.1"/>
    </source>
</evidence>
<keyword evidence="1" id="KW-0472">Membrane</keyword>
<feature type="domain" description="Lnb N-terminal periplasmic" evidence="2">
    <location>
        <begin position="166"/>
        <end position="320"/>
    </location>
</feature>
<organism evidence="3 4">
    <name type="scientific">Methylocella silvestris</name>
    <dbReference type="NCBI Taxonomy" id="199596"/>
    <lineage>
        <taxon>Bacteria</taxon>
        <taxon>Pseudomonadati</taxon>
        <taxon>Pseudomonadota</taxon>
        <taxon>Alphaproteobacteria</taxon>
        <taxon>Hyphomicrobiales</taxon>
        <taxon>Beijerinckiaceae</taxon>
        <taxon>Methylocella</taxon>
    </lineage>
</organism>